<feature type="domain" description="Reverse transcriptase" evidence="2">
    <location>
        <begin position="161"/>
        <end position="350"/>
    </location>
</feature>
<evidence type="ECO:0000256" key="1">
    <source>
        <dbReference type="SAM" id="Coils"/>
    </source>
</evidence>
<evidence type="ECO:0000259" key="2">
    <source>
        <dbReference type="Pfam" id="PF00078"/>
    </source>
</evidence>
<comment type="caution">
    <text evidence="3">The sequence shown here is derived from an EMBL/GenBank/DDBJ whole genome shotgun (WGS) entry which is preliminary data.</text>
</comment>
<dbReference type="AlphaFoldDB" id="A0AAN7RHS0"/>
<dbReference type="EMBL" id="JAUNZN010000032">
    <property type="protein sequence ID" value="KAK4807154.1"/>
    <property type="molecule type" value="Genomic_DNA"/>
</dbReference>
<evidence type="ECO:0000313" key="3">
    <source>
        <dbReference type="EMBL" id="KAK4807154.1"/>
    </source>
</evidence>
<dbReference type="CDD" id="cd01650">
    <property type="entry name" value="RT_nLTR_like"/>
    <property type="match status" value="1"/>
</dbReference>
<feature type="coiled-coil region" evidence="1">
    <location>
        <begin position="305"/>
        <end position="332"/>
    </location>
</feature>
<reference evidence="3 4" key="1">
    <citation type="journal article" date="2023" name="J. Hered.">
        <title>Chromosome-level genome of the wood stork (Mycteria americana) provides insight into avian chromosome evolution.</title>
        <authorList>
            <person name="Flamio R. Jr."/>
            <person name="Ramstad K.M."/>
        </authorList>
    </citation>
    <scope>NUCLEOTIDE SEQUENCE [LARGE SCALE GENOMIC DNA]</scope>
    <source>
        <strain evidence="3">JAX WOST 10</strain>
    </source>
</reference>
<dbReference type="Pfam" id="PF00078">
    <property type="entry name" value="RVT_1"/>
    <property type="match status" value="1"/>
</dbReference>
<dbReference type="PANTHER" id="PTHR33332">
    <property type="entry name" value="REVERSE TRANSCRIPTASE DOMAIN-CONTAINING PROTEIN"/>
    <property type="match status" value="1"/>
</dbReference>
<accession>A0AAN7RHS0</accession>
<proteinExistence type="predicted"/>
<dbReference type="InterPro" id="IPR000477">
    <property type="entry name" value="RT_dom"/>
</dbReference>
<protein>
    <recommendedName>
        <fullName evidence="2">Reverse transcriptase domain-containing protein</fullName>
    </recommendedName>
</protein>
<evidence type="ECO:0000313" key="4">
    <source>
        <dbReference type="Proteomes" id="UP001333110"/>
    </source>
</evidence>
<sequence length="524" mass="57748">MRKQKCQVRKAKAHLELNLAREVKGNKKGFSKYISSKMKTKESMSSLFNGAGDLVTSDREKTEVLDAFFASFFTGKVCPQASQGSEAVATVEEERVRNHLTHLDIHKPMGSDGVHLRVLKELANVTVRLLSIIFEGSWQLEEVPHDWKKADVTPIFKKGGKEDPRNYRPASLTSVPGKVMEQILLEAISKHMKDKKVIGSSQNGFTKGKSCLTNLIAFYDVVTGSVDKGRGVDVWAIRWVENWQDCWAQRVVISGAKSSWGPVTSGVPQGSVLEPILFKVFINNLDEGTKCTLGKFADDAKLGGAVNVLEDRADVQRDLDRLEKQADKNLMKFNKNKCQVLHLGWNNPVQQYRLEADCLGSSSAEKDLGVLVDNKLNMSQQCALAAKEANSILSCISNSAASSSREVNLSLSCLGTCETLSGVVSTFGLPSTRKTWAYWSKPSSFVCLDMASRRICSPTFPDSELLLLSVTSYGFGHHDPSDLVQSPPPQVGKDAPLCQYREEHLGSHVLHPCSQTSVVTRDLL</sequence>
<gene>
    <name evidence="3" type="ORF">QYF61_024274</name>
</gene>
<keyword evidence="1" id="KW-0175">Coiled coil</keyword>
<name>A0AAN7RHS0_MYCAM</name>
<organism evidence="3 4">
    <name type="scientific">Mycteria americana</name>
    <name type="common">Wood stork</name>
    <dbReference type="NCBI Taxonomy" id="33587"/>
    <lineage>
        <taxon>Eukaryota</taxon>
        <taxon>Metazoa</taxon>
        <taxon>Chordata</taxon>
        <taxon>Craniata</taxon>
        <taxon>Vertebrata</taxon>
        <taxon>Euteleostomi</taxon>
        <taxon>Archelosauria</taxon>
        <taxon>Archosauria</taxon>
        <taxon>Dinosauria</taxon>
        <taxon>Saurischia</taxon>
        <taxon>Theropoda</taxon>
        <taxon>Coelurosauria</taxon>
        <taxon>Aves</taxon>
        <taxon>Neognathae</taxon>
        <taxon>Neoaves</taxon>
        <taxon>Aequornithes</taxon>
        <taxon>Ciconiiformes</taxon>
        <taxon>Ciconiidae</taxon>
        <taxon>Mycteria</taxon>
    </lineage>
</organism>
<dbReference type="Proteomes" id="UP001333110">
    <property type="component" value="Unassembled WGS sequence"/>
</dbReference>
<keyword evidence="4" id="KW-1185">Reference proteome</keyword>